<accession>A0ABW6KP14</accession>
<comment type="caution">
    <text evidence="2">The sequence shown here is derived from an EMBL/GenBank/DDBJ whole genome shotgun (WGS) entry which is preliminary data.</text>
</comment>
<feature type="region of interest" description="Disordered" evidence="1">
    <location>
        <begin position="14"/>
        <end position="58"/>
    </location>
</feature>
<gene>
    <name evidence="2" type="ORF">ACFYNZ_05595</name>
</gene>
<dbReference type="RefSeq" id="WP_388343635.1">
    <property type="nucleotide sequence ID" value="NZ_JBIAFJ010000002.1"/>
</dbReference>
<organism evidence="2 3">
    <name type="scientific">Streptomyces kebangsaanensis</name>
    <dbReference type="NCBI Taxonomy" id="864058"/>
    <lineage>
        <taxon>Bacteria</taxon>
        <taxon>Bacillati</taxon>
        <taxon>Actinomycetota</taxon>
        <taxon>Actinomycetes</taxon>
        <taxon>Kitasatosporales</taxon>
        <taxon>Streptomycetaceae</taxon>
        <taxon>Streptomyces</taxon>
    </lineage>
</organism>
<sequence>MAWDEWEQLKQDAVHRHTARTQLNQYEAGDGPGPSTSSVTGGVKSTRREWSKAGEGVDGLRKGVGKALNQLEDGQKGLGDKSGCLSAGAQKDVYDSWARYIRSVNERCGSVKEVLEKVGRDLLTTDESVGSAFAAIAAKYADTPAVGGQGAGR</sequence>
<reference evidence="2 3" key="1">
    <citation type="submission" date="2024-10" db="EMBL/GenBank/DDBJ databases">
        <title>The Natural Products Discovery Center: Release of the First 8490 Sequenced Strains for Exploring Actinobacteria Biosynthetic Diversity.</title>
        <authorList>
            <person name="Kalkreuter E."/>
            <person name="Kautsar S.A."/>
            <person name="Yang D."/>
            <person name="Bader C.D."/>
            <person name="Teijaro C.N."/>
            <person name="Fluegel L."/>
            <person name="Davis C.M."/>
            <person name="Simpson J.R."/>
            <person name="Lauterbach L."/>
            <person name="Steele A.D."/>
            <person name="Gui C."/>
            <person name="Meng S."/>
            <person name="Li G."/>
            <person name="Viehrig K."/>
            <person name="Ye F."/>
            <person name="Su P."/>
            <person name="Kiefer A.F."/>
            <person name="Nichols A."/>
            <person name="Cepeda A.J."/>
            <person name="Yan W."/>
            <person name="Fan B."/>
            <person name="Jiang Y."/>
            <person name="Adhikari A."/>
            <person name="Zheng C.-J."/>
            <person name="Schuster L."/>
            <person name="Cowan T.M."/>
            <person name="Smanski M.J."/>
            <person name="Chevrette M.G."/>
            <person name="De Carvalho L.P.S."/>
            <person name="Shen B."/>
        </authorList>
    </citation>
    <scope>NUCLEOTIDE SEQUENCE [LARGE SCALE GENOMIC DNA]</scope>
    <source>
        <strain evidence="2 3">NPDC007147</strain>
    </source>
</reference>
<dbReference type="Proteomes" id="UP001601197">
    <property type="component" value="Unassembled WGS sequence"/>
</dbReference>
<dbReference type="EMBL" id="JBIAFJ010000002">
    <property type="protein sequence ID" value="MFE9168992.1"/>
    <property type="molecule type" value="Genomic_DNA"/>
</dbReference>
<evidence type="ECO:0000256" key="1">
    <source>
        <dbReference type="SAM" id="MobiDB-lite"/>
    </source>
</evidence>
<keyword evidence="3" id="KW-1185">Reference proteome</keyword>
<feature type="compositionally biased region" description="Low complexity" evidence="1">
    <location>
        <begin position="33"/>
        <end position="44"/>
    </location>
</feature>
<evidence type="ECO:0008006" key="4">
    <source>
        <dbReference type="Google" id="ProtNLM"/>
    </source>
</evidence>
<protein>
    <recommendedName>
        <fullName evidence="4">WXG100 family type VII secretion target</fullName>
    </recommendedName>
</protein>
<proteinExistence type="predicted"/>
<evidence type="ECO:0000313" key="2">
    <source>
        <dbReference type="EMBL" id="MFE9168992.1"/>
    </source>
</evidence>
<name>A0ABW6KP14_9ACTN</name>
<evidence type="ECO:0000313" key="3">
    <source>
        <dbReference type="Proteomes" id="UP001601197"/>
    </source>
</evidence>